<protein>
    <submittedName>
        <fullName evidence="1">Uncharacterized protein</fullName>
    </submittedName>
</protein>
<dbReference type="Proteomes" id="UP000092631">
    <property type="component" value="Chromosome"/>
</dbReference>
<sequence length="152" mass="17541">MCKINCIILLSIILMCGCKGDDLKESYNTFVSSVWSDSELEQIDFIIIIPHQGCSGCITYAEDFYCRYKSNKKIKFIFTHIVSMKNLRNRLKLDMDNAFIDKNNQLLVIGEADKKIYPCILQLGNGKITDIYYQSPYEDGFSIVEKYFNSVL</sequence>
<dbReference type="KEGG" id="bcae:A4V03_09380"/>
<proteinExistence type="predicted"/>
<dbReference type="GeneID" id="82187347"/>
<evidence type="ECO:0000313" key="2">
    <source>
        <dbReference type="Proteomes" id="UP000092631"/>
    </source>
</evidence>
<dbReference type="OrthoDB" id="826030at2"/>
<dbReference type="RefSeq" id="WP_065538724.1">
    <property type="nucleotide sequence ID" value="NZ_CP015401.2"/>
</dbReference>
<evidence type="ECO:0000313" key="1">
    <source>
        <dbReference type="EMBL" id="ANU57753.1"/>
    </source>
</evidence>
<reference evidence="2" key="1">
    <citation type="submission" date="2016-04" db="EMBL/GenBank/DDBJ databases">
        <title>Complete Genome Sequences of Twelve Strains of a Stable Defined Moderately Diverse Mouse Microbiota 2 (sDMDMm2).</title>
        <authorList>
            <person name="Uchimura Y."/>
            <person name="Wyss M."/>
            <person name="Brugiroux S."/>
            <person name="Limenitakis J.P."/>
            <person name="Stecher B."/>
            <person name="McCoy K.D."/>
            <person name="Macpherson A.J."/>
        </authorList>
    </citation>
    <scope>NUCLEOTIDE SEQUENCE [LARGE SCALE GENOMIC DNA]</scope>
    <source>
        <strain evidence="2">I48</strain>
    </source>
</reference>
<dbReference type="PROSITE" id="PS51257">
    <property type="entry name" value="PROKAR_LIPOPROTEIN"/>
    <property type="match status" value="1"/>
</dbReference>
<dbReference type="AlphaFoldDB" id="A0A1C7GZD4"/>
<gene>
    <name evidence="1" type="ORF">A4V03_09380</name>
</gene>
<accession>A0A1C7GZD4</accession>
<organism evidence="1 2">
    <name type="scientific">Bacteroides caecimuris</name>
    <dbReference type="NCBI Taxonomy" id="1796613"/>
    <lineage>
        <taxon>Bacteria</taxon>
        <taxon>Pseudomonadati</taxon>
        <taxon>Bacteroidota</taxon>
        <taxon>Bacteroidia</taxon>
        <taxon>Bacteroidales</taxon>
        <taxon>Bacteroidaceae</taxon>
        <taxon>Bacteroides</taxon>
    </lineage>
</organism>
<dbReference type="EMBL" id="CP015401">
    <property type="protein sequence ID" value="ANU57753.1"/>
    <property type="molecule type" value="Genomic_DNA"/>
</dbReference>
<keyword evidence="2" id="KW-1185">Reference proteome</keyword>
<name>A0A1C7GZD4_9BACE</name>